<dbReference type="EMBL" id="JARXRM010000028">
    <property type="protein sequence ID" value="MDH5822990.1"/>
    <property type="molecule type" value="Genomic_DNA"/>
</dbReference>
<evidence type="ECO:0000256" key="3">
    <source>
        <dbReference type="ARBA" id="ARBA00022741"/>
    </source>
</evidence>
<dbReference type="PROSITE" id="PS50893">
    <property type="entry name" value="ABC_TRANSPORTER_2"/>
    <property type="match status" value="1"/>
</dbReference>
<reference evidence="6 7" key="1">
    <citation type="submission" date="2023-04" db="EMBL/GenBank/DDBJ databases">
        <title>Luteimonas endophyticus RD2P54.</title>
        <authorList>
            <person name="Sun J.-Q."/>
        </authorList>
    </citation>
    <scope>NUCLEOTIDE SEQUENCE [LARGE SCALE GENOMIC DNA]</scope>
    <source>
        <strain evidence="6 7">RD2P54</strain>
    </source>
</reference>
<gene>
    <name evidence="6" type="ORF">QFW77_08305</name>
</gene>
<evidence type="ECO:0000256" key="2">
    <source>
        <dbReference type="ARBA" id="ARBA00022448"/>
    </source>
</evidence>
<keyword evidence="3" id="KW-0547">Nucleotide-binding</keyword>
<dbReference type="InterPro" id="IPR050683">
    <property type="entry name" value="Bact_Polysacc_Export_ATP-bd"/>
</dbReference>
<dbReference type="InterPro" id="IPR003593">
    <property type="entry name" value="AAA+_ATPase"/>
</dbReference>
<organism evidence="6 7">
    <name type="scientific">Luteimonas endophytica</name>
    <dbReference type="NCBI Taxonomy" id="3042023"/>
    <lineage>
        <taxon>Bacteria</taxon>
        <taxon>Pseudomonadati</taxon>
        <taxon>Pseudomonadota</taxon>
        <taxon>Gammaproteobacteria</taxon>
        <taxon>Lysobacterales</taxon>
        <taxon>Lysobacteraceae</taxon>
        <taxon>Luteimonas</taxon>
    </lineage>
</organism>
<evidence type="ECO:0000313" key="7">
    <source>
        <dbReference type="Proteomes" id="UP001156940"/>
    </source>
</evidence>
<dbReference type="SUPFAM" id="SSF52540">
    <property type="entry name" value="P-loop containing nucleoside triphosphate hydrolases"/>
    <property type="match status" value="1"/>
</dbReference>
<dbReference type="InterPro" id="IPR027417">
    <property type="entry name" value="P-loop_NTPase"/>
</dbReference>
<dbReference type="Proteomes" id="UP001156940">
    <property type="component" value="Unassembled WGS sequence"/>
</dbReference>
<accession>A0ABT6J845</accession>
<dbReference type="PANTHER" id="PTHR46743">
    <property type="entry name" value="TEICHOIC ACIDS EXPORT ATP-BINDING PROTEIN TAGH"/>
    <property type="match status" value="1"/>
</dbReference>
<evidence type="ECO:0000256" key="1">
    <source>
        <dbReference type="ARBA" id="ARBA00005417"/>
    </source>
</evidence>
<evidence type="ECO:0000259" key="5">
    <source>
        <dbReference type="PROSITE" id="PS50893"/>
    </source>
</evidence>
<dbReference type="SMART" id="SM00382">
    <property type="entry name" value="AAA"/>
    <property type="match status" value="1"/>
</dbReference>
<keyword evidence="7" id="KW-1185">Reference proteome</keyword>
<keyword evidence="4 6" id="KW-0067">ATP-binding</keyword>
<name>A0ABT6J845_9GAMM</name>
<comment type="similarity">
    <text evidence="1">Belongs to the ABC transporter superfamily.</text>
</comment>
<evidence type="ECO:0000256" key="4">
    <source>
        <dbReference type="ARBA" id="ARBA00022840"/>
    </source>
</evidence>
<comment type="caution">
    <text evidence="6">The sequence shown here is derived from an EMBL/GenBank/DDBJ whole genome shotgun (WGS) entry which is preliminary data.</text>
</comment>
<dbReference type="PANTHER" id="PTHR46743:SF2">
    <property type="entry name" value="TEICHOIC ACIDS EXPORT ATP-BINDING PROTEIN TAGH"/>
    <property type="match status" value="1"/>
</dbReference>
<dbReference type="RefSeq" id="WP_280574022.1">
    <property type="nucleotide sequence ID" value="NZ_JARXRM010000028.1"/>
</dbReference>
<dbReference type="Pfam" id="PF00005">
    <property type="entry name" value="ABC_tran"/>
    <property type="match status" value="1"/>
</dbReference>
<dbReference type="InterPro" id="IPR017871">
    <property type="entry name" value="ABC_transporter-like_CS"/>
</dbReference>
<protein>
    <submittedName>
        <fullName evidence="6">ATP-binding cassette domain-containing protein</fullName>
    </submittedName>
</protein>
<dbReference type="CDD" id="cd03220">
    <property type="entry name" value="ABC_KpsT_Wzt"/>
    <property type="match status" value="1"/>
</dbReference>
<keyword evidence="2" id="KW-0813">Transport</keyword>
<dbReference type="GO" id="GO:0005524">
    <property type="term" value="F:ATP binding"/>
    <property type="evidence" value="ECO:0007669"/>
    <property type="project" value="UniProtKB-KW"/>
</dbReference>
<dbReference type="Gene3D" id="3.40.50.300">
    <property type="entry name" value="P-loop containing nucleotide triphosphate hydrolases"/>
    <property type="match status" value="1"/>
</dbReference>
<dbReference type="InterPro" id="IPR015860">
    <property type="entry name" value="ABC_transpr_TagH-like"/>
</dbReference>
<dbReference type="PROSITE" id="PS00211">
    <property type="entry name" value="ABC_TRANSPORTER_1"/>
    <property type="match status" value="1"/>
</dbReference>
<sequence>MKDVHIRADRIGLDLPVYTQDQRSTRASLSLFLKAAFLPPKRELRTTLDDVSFELLPGDRVGVIGRNGAGKSTLLKVLVGAYPPSRGTLSVAGTRQALLNLSLGFSPEATLVENIILRAIAMGRKPAEAVGLVDDVLAFGELEEKANDRLRTLSSGQKMRLGFSIATASEHQILIMDEWIGTGDAAFVEKAKERMRSRVDSAQIVMLASHNAQLLRSVCNKAILLEKGRLVQLGEVDEVISTYRTLIKQEP</sequence>
<evidence type="ECO:0000313" key="6">
    <source>
        <dbReference type="EMBL" id="MDH5822990.1"/>
    </source>
</evidence>
<dbReference type="InterPro" id="IPR003439">
    <property type="entry name" value="ABC_transporter-like_ATP-bd"/>
</dbReference>
<proteinExistence type="inferred from homology"/>
<feature type="domain" description="ABC transporter" evidence="5">
    <location>
        <begin position="33"/>
        <end position="249"/>
    </location>
</feature>